<evidence type="ECO:0000256" key="8">
    <source>
        <dbReference type="SAM" id="Phobius"/>
    </source>
</evidence>
<evidence type="ECO:0000256" key="7">
    <source>
        <dbReference type="ARBA" id="ARBA00023136"/>
    </source>
</evidence>
<dbReference type="EMBL" id="JANPWE010000005">
    <property type="protein sequence ID" value="MCR6545998.1"/>
    <property type="molecule type" value="Genomic_DNA"/>
</dbReference>
<evidence type="ECO:0000256" key="3">
    <source>
        <dbReference type="ARBA" id="ARBA00022448"/>
    </source>
</evidence>
<keyword evidence="7 8" id="KW-0472">Membrane</keyword>
<feature type="transmembrane region" description="Helical" evidence="8">
    <location>
        <begin position="259"/>
        <end position="279"/>
    </location>
</feature>
<name>A0ABT1Y545_9FIRM</name>
<feature type="transmembrane region" description="Helical" evidence="8">
    <location>
        <begin position="9"/>
        <end position="30"/>
    </location>
</feature>
<keyword evidence="10" id="KW-1185">Reference proteome</keyword>
<feature type="transmembrane region" description="Helical" evidence="8">
    <location>
        <begin position="76"/>
        <end position="101"/>
    </location>
</feature>
<evidence type="ECO:0000256" key="4">
    <source>
        <dbReference type="ARBA" id="ARBA00022475"/>
    </source>
</evidence>
<dbReference type="PANTHER" id="PTHR21716">
    <property type="entry name" value="TRANSMEMBRANE PROTEIN"/>
    <property type="match status" value="1"/>
</dbReference>
<organism evidence="9 10">
    <name type="scientific">Dehalobacterium formicoaceticum</name>
    <dbReference type="NCBI Taxonomy" id="51515"/>
    <lineage>
        <taxon>Bacteria</taxon>
        <taxon>Bacillati</taxon>
        <taxon>Bacillota</taxon>
        <taxon>Clostridia</taxon>
        <taxon>Eubacteriales</taxon>
        <taxon>Peptococcaceae</taxon>
        <taxon>Dehalobacterium</taxon>
    </lineage>
</organism>
<protein>
    <submittedName>
        <fullName evidence="9">AI-2E family transporter</fullName>
    </submittedName>
</protein>
<comment type="caution">
    <text evidence="9">The sequence shown here is derived from an EMBL/GenBank/DDBJ whole genome shotgun (WGS) entry which is preliminary data.</text>
</comment>
<evidence type="ECO:0000256" key="5">
    <source>
        <dbReference type="ARBA" id="ARBA00022692"/>
    </source>
</evidence>
<feature type="transmembrane region" description="Helical" evidence="8">
    <location>
        <begin position="328"/>
        <end position="359"/>
    </location>
</feature>
<accession>A0ABT1Y545</accession>
<dbReference type="Proteomes" id="UP001524944">
    <property type="component" value="Unassembled WGS sequence"/>
</dbReference>
<evidence type="ECO:0000256" key="1">
    <source>
        <dbReference type="ARBA" id="ARBA00004651"/>
    </source>
</evidence>
<evidence type="ECO:0000313" key="10">
    <source>
        <dbReference type="Proteomes" id="UP001524944"/>
    </source>
</evidence>
<evidence type="ECO:0000313" key="9">
    <source>
        <dbReference type="EMBL" id="MCR6545998.1"/>
    </source>
</evidence>
<feature type="transmembrane region" description="Helical" evidence="8">
    <location>
        <begin position="286"/>
        <end position="308"/>
    </location>
</feature>
<feature type="transmembrane region" description="Helical" evidence="8">
    <location>
        <begin position="173"/>
        <end position="192"/>
    </location>
</feature>
<keyword evidence="6 8" id="KW-1133">Transmembrane helix</keyword>
<dbReference type="Pfam" id="PF01594">
    <property type="entry name" value="AI-2E_transport"/>
    <property type="match status" value="1"/>
</dbReference>
<comment type="subcellular location">
    <subcellularLocation>
        <location evidence="1">Cell membrane</location>
        <topology evidence="1">Multi-pass membrane protein</topology>
    </subcellularLocation>
</comment>
<evidence type="ECO:0000256" key="6">
    <source>
        <dbReference type="ARBA" id="ARBA00022989"/>
    </source>
</evidence>
<keyword evidence="5 8" id="KW-0812">Transmembrane</keyword>
<keyword evidence="3" id="KW-0813">Transport</keyword>
<keyword evidence="4" id="KW-1003">Cell membrane</keyword>
<reference evidence="9 10" key="1">
    <citation type="submission" date="2022-08" db="EMBL/GenBank/DDBJ databases">
        <title>Proteogenomics of the novel Dehalobacterium formicoaceticum strain EZ94 highlights a key role of methyltransferases during anaerobic dichloromethane degradation.</title>
        <authorList>
            <person name="Wasmund K."/>
        </authorList>
    </citation>
    <scope>NUCLEOTIDE SEQUENCE [LARGE SCALE GENOMIC DNA]</scope>
    <source>
        <strain evidence="9 10">EZ94</strain>
    </source>
</reference>
<proteinExistence type="inferred from homology"/>
<dbReference type="InterPro" id="IPR002549">
    <property type="entry name" value="AI-2E-like"/>
</dbReference>
<feature type="transmembrane region" description="Helical" evidence="8">
    <location>
        <begin position="42"/>
        <end position="64"/>
    </location>
</feature>
<comment type="similarity">
    <text evidence="2">Belongs to the autoinducer-2 exporter (AI-2E) (TC 2.A.86) family.</text>
</comment>
<evidence type="ECO:0000256" key="2">
    <source>
        <dbReference type="ARBA" id="ARBA00009773"/>
    </source>
</evidence>
<gene>
    <name evidence="9" type="ORF">NVS47_10820</name>
</gene>
<sequence>MNDSTTRSILISISYLAALLLIILNLKPIMQGIGSFIEIFDPFLHGMIIAFILNIPCASIENLLQKRLLKGKSKALTRTISIVILYTLFAVLLVLIVSYLIPGLISSMQDLLKNIDVYANNLQSLVDKAASFFGLKNSIDMSAMFSWTAGYTDKMAKMITEFLGHIINLTAEGMSLIARFFFSIIFSVYFLAGKSKLLRQGKAFFSHYMPEKVYEKSSYLYRITIDTFSNYFVGQIVEALILSGLCFVGMLALGIEYPILISALIGITALVPMIGPYIGGLIAFRILVMINPINAILFIIFIIVLQQVEGYVIYPKVVGKRVGLPDIWVLLSIMVGSGLAGATGIIMGVPIGAVIYTLIKKDVNSKPLA</sequence>
<dbReference type="RefSeq" id="WP_257913419.1">
    <property type="nucleotide sequence ID" value="NZ_JANPWE010000005.1"/>
</dbReference>
<feature type="transmembrane region" description="Helical" evidence="8">
    <location>
        <begin position="231"/>
        <end position="253"/>
    </location>
</feature>
<dbReference type="PANTHER" id="PTHR21716:SF53">
    <property type="entry name" value="PERMEASE PERM-RELATED"/>
    <property type="match status" value="1"/>
</dbReference>